<dbReference type="AlphaFoldDB" id="A0A370BG38"/>
<reference evidence="2 3" key="1">
    <citation type="submission" date="2018-07" db="EMBL/GenBank/DDBJ databases">
        <title>Streptomyces species from bats.</title>
        <authorList>
            <person name="Dunlap C."/>
        </authorList>
    </citation>
    <scope>NUCLEOTIDE SEQUENCE [LARGE SCALE GENOMIC DNA]</scope>
    <source>
        <strain evidence="2 3">AC230</strain>
    </source>
</reference>
<keyword evidence="2" id="KW-0808">Transferase</keyword>
<dbReference type="Proteomes" id="UP000253741">
    <property type="component" value="Unassembled WGS sequence"/>
</dbReference>
<name>A0A370BG38_9ACTN</name>
<dbReference type="GO" id="GO:0016740">
    <property type="term" value="F:transferase activity"/>
    <property type="evidence" value="ECO:0007669"/>
    <property type="project" value="UniProtKB-KW"/>
</dbReference>
<evidence type="ECO:0000256" key="1">
    <source>
        <dbReference type="SAM" id="MobiDB-lite"/>
    </source>
</evidence>
<feature type="region of interest" description="Disordered" evidence="1">
    <location>
        <begin position="41"/>
        <end position="82"/>
    </location>
</feature>
<gene>
    <name evidence="2" type="ORF">DVH02_07630</name>
</gene>
<proteinExistence type="predicted"/>
<dbReference type="EMBL" id="QQNA01000046">
    <property type="protein sequence ID" value="RDG38763.1"/>
    <property type="molecule type" value="Genomic_DNA"/>
</dbReference>
<feature type="non-terminal residue" evidence="2">
    <location>
        <position position="82"/>
    </location>
</feature>
<comment type="caution">
    <text evidence="2">The sequence shown here is derived from an EMBL/GenBank/DDBJ whole genome shotgun (WGS) entry which is preliminary data.</text>
</comment>
<accession>A0A370BG38</accession>
<evidence type="ECO:0000313" key="3">
    <source>
        <dbReference type="Proteomes" id="UP000253741"/>
    </source>
</evidence>
<protein>
    <submittedName>
        <fullName evidence="2">Bi-functional transferase/deacetylase</fullName>
    </submittedName>
</protein>
<keyword evidence="3" id="KW-1185">Reference proteome</keyword>
<organism evidence="2 3">
    <name type="scientific">Streptomyces corynorhini</name>
    <dbReference type="NCBI Taxonomy" id="2282652"/>
    <lineage>
        <taxon>Bacteria</taxon>
        <taxon>Bacillati</taxon>
        <taxon>Actinomycetota</taxon>
        <taxon>Actinomycetes</taxon>
        <taxon>Kitasatosporales</taxon>
        <taxon>Streptomycetaceae</taxon>
        <taxon>Streptomyces</taxon>
    </lineage>
</organism>
<evidence type="ECO:0000313" key="2">
    <source>
        <dbReference type="EMBL" id="RDG38763.1"/>
    </source>
</evidence>
<sequence length="82" mass="8762">MERVRRQAVPRPRVIVALLLLVGLVSVLLLDGYLRSEVGGDQRVRSDASGSEVPESVADGGPFLTFDNGRARTGSVADKTIV</sequence>